<dbReference type="HOGENOM" id="CLU_3122199_0_0_10"/>
<evidence type="ECO:0000313" key="2">
    <source>
        <dbReference type="Proteomes" id="UP000006276"/>
    </source>
</evidence>
<accession>J9R2X9</accession>
<proteinExistence type="predicted"/>
<keyword evidence="2" id="KW-1185">Reference proteome</keyword>
<name>J9R2X9_RIEAN</name>
<gene>
    <name evidence="1" type="ORF">B739_0125</name>
</gene>
<dbReference type="AlphaFoldDB" id="J9R2X9"/>
<dbReference type="Proteomes" id="UP000006276">
    <property type="component" value="Chromosome"/>
</dbReference>
<evidence type="ECO:0000313" key="1">
    <source>
        <dbReference type="EMBL" id="AFR34733.1"/>
    </source>
</evidence>
<dbReference type="EMBL" id="CP003787">
    <property type="protein sequence ID" value="AFR34733.1"/>
    <property type="molecule type" value="Genomic_DNA"/>
</dbReference>
<dbReference type="KEGG" id="rag:B739_0125"/>
<sequence>MVGNCHTITVSCIGNPSNYLSKNRGFYMGIAYTNSGKCVNGKCFQDYGKAS</sequence>
<organism evidence="1 2">
    <name type="scientific">Riemerella anatipestifer RA-CH-1</name>
    <dbReference type="NCBI Taxonomy" id="1228997"/>
    <lineage>
        <taxon>Bacteria</taxon>
        <taxon>Pseudomonadati</taxon>
        <taxon>Bacteroidota</taxon>
        <taxon>Flavobacteriia</taxon>
        <taxon>Flavobacteriales</taxon>
        <taxon>Weeksellaceae</taxon>
        <taxon>Riemerella</taxon>
    </lineage>
</organism>
<protein>
    <submittedName>
        <fullName evidence="1">Uncharacterized protein</fullName>
    </submittedName>
</protein>
<reference evidence="1 2" key="1">
    <citation type="submission" date="2012-09" db="EMBL/GenBank/DDBJ databases">
        <title>Riemerella anatipestifer vaccine strains.</title>
        <authorList>
            <person name="Chun C.A."/>
            <person name="Shu W.M."/>
            <person name="Kang Z.D."/>
            <person name="Jia W.X."/>
        </authorList>
    </citation>
    <scope>NUCLEOTIDE SEQUENCE [LARGE SCALE GENOMIC DNA]</scope>
    <source>
        <strain evidence="1 2">RA-CH-1</strain>
    </source>
</reference>